<evidence type="ECO:0000313" key="4">
    <source>
        <dbReference type="Proteomes" id="UP001154322"/>
    </source>
</evidence>
<dbReference type="EMBL" id="CALYLO010000008">
    <property type="protein sequence ID" value="CAH8247774.1"/>
    <property type="molecule type" value="Genomic_DNA"/>
</dbReference>
<name>A0ABM9G793_9BACL</name>
<feature type="transmembrane region" description="Helical" evidence="2">
    <location>
        <begin position="523"/>
        <end position="542"/>
    </location>
</feature>
<reference evidence="3" key="1">
    <citation type="submission" date="2022-06" db="EMBL/GenBank/DDBJ databases">
        <authorList>
            <person name="Dietemann V."/>
            <person name="Ory F."/>
            <person name="Dainat B."/>
            <person name="Oberhansli S."/>
        </authorList>
    </citation>
    <scope>NUCLEOTIDE SEQUENCE</scope>
    <source>
        <strain evidence="3">Ena-SAMPLE-TAB-26-04-2022-14:26:32:270-5432</strain>
    </source>
</reference>
<feature type="region of interest" description="Disordered" evidence="1">
    <location>
        <begin position="767"/>
        <end position="800"/>
    </location>
</feature>
<organism evidence="3 4">
    <name type="scientific">Paenibacillus melissococcoides</name>
    <dbReference type="NCBI Taxonomy" id="2912268"/>
    <lineage>
        <taxon>Bacteria</taxon>
        <taxon>Bacillati</taxon>
        <taxon>Bacillota</taxon>
        <taxon>Bacilli</taxon>
        <taxon>Bacillales</taxon>
        <taxon>Paenibacillaceae</taxon>
        <taxon>Paenibacillus</taxon>
    </lineage>
</organism>
<keyword evidence="2" id="KW-0472">Membrane</keyword>
<comment type="caution">
    <text evidence="3">The sequence shown here is derived from an EMBL/GenBank/DDBJ whole genome shotgun (WGS) entry which is preliminary data.</text>
</comment>
<dbReference type="SUPFAM" id="SSF69279">
    <property type="entry name" value="Phage tail proteins"/>
    <property type="match status" value="1"/>
</dbReference>
<evidence type="ECO:0000256" key="2">
    <source>
        <dbReference type="SAM" id="Phobius"/>
    </source>
</evidence>
<protein>
    <submittedName>
        <fullName evidence="3">Phage late control D family protein</fullName>
    </submittedName>
</protein>
<dbReference type="Gene3D" id="2.30.110.50">
    <property type="match status" value="1"/>
</dbReference>
<dbReference type="Gene3D" id="3.55.50.10">
    <property type="entry name" value="Baseplate protein-like domains"/>
    <property type="match status" value="1"/>
</dbReference>
<gene>
    <name evidence="3" type="ORF">WJ0W_005031</name>
</gene>
<evidence type="ECO:0000313" key="3">
    <source>
        <dbReference type="EMBL" id="CAH8247774.1"/>
    </source>
</evidence>
<proteinExistence type="predicted"/>
<keyword evidence="2" id="KW-1133">Transmembrane helix</keyword>
<feature type="transmembrane region" description="Helical" evidence="2">
    <location>
        <begin position="494"/>
        <end position="517"/>
    </location>
</feature>
<accession>A0ABM9G793</accession>
<keyword evidence="2" id="KW-0812">Transmembrane</keyword>
<dbReference type="Proteomes" id="UP001154322">
    <property type="component" value="Unassembled WGS sequence"/>
</dbReference>
<evidence type="ECO:0000256" key="1">
    <source>
        <dbReference type="SAM" id="MobiDB-lite"/>
    </source>
</evidence>
<dbReference type="RefSeq" id="WP_261945283.1">
    <property type="nucleotide sequence ID" value="NZ_AP031286.1"/>
</dbReference>
<keyword evidence="4" id="KW-1185">Reference proteome</keyword>
<sequence length="946" mass="104211">MMKGFDHIRIQSPYRLQRIEDVRLAWKPNEHGRLVVRGYVEDTDHVKAVLNAAEHDEIHLYEKNGQSESAIFKGSVSDVRITHTNGVYAIQIEGASGSHLMDLKRKRRSFQDAGMTYAQLVEDIIQTYPGSDVIPYAGETTSIGEPVFQYDETDWELLTRLASHFHAVLVCDIVEAKPRFMFGMPEGRSYELPGDLPYIARRDLAAFQRAGGYEAGLHPADFYHCEIDSGARYAIGDEVMFRNKRLVVSEVSARMDRGQFVYTYRLSRREGIRQERLVNPRLTGLSLEGEVLAVQGEQVQLQLDIDKEQAASAAYWFPFAPPTGNAMYCMPKVGTHATLYLPDATGSGAVVTGCVRKNGDSCAKTGDPNIRYFGTEHGSELELSPTAINVVSGSKEPLKLSFDDATGVTMTSHRKLLLNAKDDISLFTPKRIRIHAQSQVLVKKLTALSGFSIENEYHLLGEHVEVLGRDRTEYAPYEDEPQEGEAPKFDWGKLWGNVLAGLAVVAVVTVAAVATVATAGAGAVVIAAVASTAAISGTAAVAGKAISDIRRGEVSDTSAYMWDAFRDTTIGAVSGAIFGPYGGIWASMGGRMTFQGMVGAAESIMRQAMDGEELSWKTTLLDAAISFGTAGLLDPKVLKPVGGFIKKQVGTTSRWISDSVGDISRKFSKYMDGLSENGHSLARIYVEHEQKGLAGLAKELGEALQKDLSHLGSNAREQLEKLRNSLSLPRGYQLAGVPHMGNEASYLFKNMSKELKESLDGLKSKLDNVMKSSSGGSGGKPPGSKGTVDVGTPPRYGDRRISDTLYKKIRRKTPSKELQDTVNEGVQLPMDDPVLRGKKITSRLEPDHIVSLDNIARMENYDKLTFEQQVKVANNRENFIGLSRSANGSKQNKTYEQWTHYKKGTPDEIEVDPVFRKKMMEREKEMEKILQKQIDDMANQNRQNGG</sequence>